<dbReference type="RefSeq" id="WP_160546772.1">
    <property type="nucleotide sequence ID" value="NZ_JBHLUU010000118.1"/>
</dbReference>
<evidence type="ECO:0000313" key="3">
    <source>
        <dbReference type="EMBL" id="MFC0477172.1"/>
    </source>
</evidence>
<dbReference type="EMBL" id="JBHLUU010000118">
    <property type="protein sequence ID" value="MFC0477172.1"/>
    <property type="molecule type" value="Genomic_DNA"/>
</dbReference>
<comment type="caution">
    <text evidence="3">The sequence shown here is derived from an EMBL/GenBank/DDBJ whole genome shotgun (WGS) entry which is preliminary data.</text>
</comment>
<sequence>MSSLLSKEIYEYLGEFRYQLRKFLKFSEAAAKEQGITSQQHQLILAIQGFPGKSIVTTGELAERLQITHHACVGLIDRCEEAGLVERESNPEDGRSVLIRVTNKGLNILEKLSEIHLEEINNIQLFKQFTKM</sequence>
<dbReference type="SMART" id="SM00347">
    <property type="entry name" value="HTH_MARR"/>
    <property type="match status" value="1"/>
</dbReference>
<dbReference type="InterPro" id="IPR000835">
    <property type="entry name" value="HTH_MarR-typ"/>
</dbReference>
<dbReference type="Gene3D" id="1.10.10.10">
    <property type="entry name" value="Winged helix-like DNA-binding domain superfamily/Winged helix DNA-binding domain"/>
    <property type="match status" value="1"/>
</dbReference>
<dbReference type="PRINTS" id="PR00598">
    <property type="entry name" value="HTHMARR"/>
</dbReference>
<feature type="domain" description="HTH marR-type" evidence="2">
    <location>
        <begin position="6"/>
        <end position="132"/>
    </location>
</feature>
<proteinExistence type="predicted"/>
<organism evidence="3 4">
    <name type="scientific">Robertmurraya beringensis</name>
    <dbReference type="NCBI Taxonomy" id="641660"/>
    <lineage>
        <taxon>Bacteria</taxon>
        <taxon>Bacillati</taxon>
        <taxon>Bacillota</taxon>
        <taxon>Bacilli</taxon>
        <taxon>Bacillales</taxon>
        <taxon>Bacillaceae</taxon>
        <taxon>Robertmurraya</taxon>
    </lineage>
</organism>
<dbReference type="PROSITE" id="PS50995">
    <property type="entry name" value="HTH_MARR_2"/>
    <property type="match status" value="1"/>
</dbReference>
<dbReference type="InterPro" id="IPR036388">
    <property type="entry name" value="WH-like_DNA-bd_sf"/>
</dbReference>
<name>A0ABV6KV14_9BACI</name>
<evidence type="ECO:0000259" key="2">
    <source>
        <dbReference type="PROSITE" id="PS50995"/>
    </source>
</evidence>
<dbReference type="SUPFAM" id="SSF46785">
    <property type="entry name" value="Winged helix' DNA-binding domain"/>
    <property type="match status" value="1"/>
</dbReference>
<accession>A0ABV6KV14</accession>
<evidence type="ECO:0000256" key="1">
    <source>
        <dbReference type="ARBA" id="ARBA00023125"/>
    </source>
</evidence>
<protein>
    <submittedName>
        <fullName evidence="3">MarR family winged helix-turn-helix transcriptional regulator</fullName>
    </submittedName>
</protein>
<dbReference type="Pfam" id="PF12802">
    <property type="entry name" value="MarR_2"/>
    <property type="match status" value="1"/>
</dbReference>
<dbReference type="Proteomes" id="UP001589738">
    <property type="component" value="Unassembled WGS sequence"/>
</dbReference>
<dbReference type="InterPro" id="IPR036390">
    <property type="entry name" value="WH_DNA-bd_sf"/>
</dbReference>
<dbReference type="PANTHER" id="PTHR33164">
    <property type="entry name" value="TRANSCRIPTIONAL REGULATOR, MARR FAMILY"/>
    <property type="match status" value="1"/>
</dbReference>
<dbReference type="PANTHER" id="PTHR33164:SF43">
    <property type="entry name" value="HTH-TYPE TRANSCRIPTIONAL REPRESSOR YETL"/>
    <property type="match status" value="1"/>
</dbReference>
<keyword evidence="4" id="KW-1185">Reference proteome</keyword>
<dbReference type="InterPro" id="IPR039422">
    <property type="entry name" value="MarR/SlyA-like"/>
</dbReference>
<gene>
    <name evidence="3" type="ORF">ACFFHF_18380</name>
</gene>
<reference evidence="3 4" key="1">
    <citation type="submission" date="2024-09" db="EMBL/GenBank/DDBJ databases">
        <authorList>
            <person name="Sun Q."/>
            <person name="Mori K."/>
        </authorList>
    </citation>
    <scope>NUCLEOTIDE SEQUENCE [LARGE SCALE GENOMIC DNA]</scope>
    <source>
        <strain evidence="3 4">CGMCC 1.9126</strain>
    </source>
</reference>
<keyword evidence="1" id="KW-0238">DNA-binding</keyword>
<evidence type="ECO:0000313" key="4">
    <source>
        <dbReference type="Proteomes" id="UP001589738"/>
    </source>
</evidence>